<keyword evidence="3" id="KW-0217">Developmental protein</keyword>
<evidence type="ECO:0000259" key="18">
    <source>
        <dbReference type="PROSITE" id="PS50262"/>
    </source>
</evidence>
<evidence type="ECO:0000256" key="1">
    <source>
        <dbReference type="ARBA" id="ARBA00004309"/>
    </source>
</evidence>
<dbReference type="GO" id="GO:0060170">
    <property type="term" value="C:ciliary membrane"/>
    <property type="evidence" value="ECO:0007669"/>
    <property type="project" value="UniProtKB-SubCell"/>
</dbReference>
<evidence type="ECO:0000256" key="15">
    <source>
        <dbReference type="RuleBase" id="RU000688"/>
    </source>
</evidence>
<dbReference type="Pfam" id="PF00001">
    <property type="entry name" value="7tm_1"/>
    <property type="match status" value="1"/>
</dbReference>
<keyword evidence="14" id="KW-0966">Cell projection</keyword>
<dbReference type="Proteomes" id="UP000762676">
    <property type="component" value="Unassembled WGS sequence"/>
</dbReference>
<dbReference type="PANTHER" id="PTHR22752">
    <property type="entry name" value="G PROTEIN-COUPLED RECEPTOR"/>
    <property type="match status" value="1"/>
</dbReference>
<evidence type="ECO:0000256" key="10">
    <source>
        <dbReference type="ARBA" id="ARBA00023157"/>
    </source>
</evidence>
<evidence type="ECO:0000313" key="19">
    <source>
        <dbReference type="EMBL" id="GFS26021.1"/>
    </source>
</evidence>
<keyword evidence="9 17" id="KW-0472">Membrane</keyword>
<keyword evidence="5 15" id="KW-0812">Transmembrane</keyword>
<evidence type="ECO:0000256" key="11">
    <source>
        <dbReference type="ARBA" id="ARBA00023170"/>
    </source>
</evidence>
<keyword evidence="11 15" id="KW-0675">Receptor</keyword>
<sequence>MNSTLVPSTVEVLKLAMINHHANLNHTLRLNKNIIVSAGSSGDPAAHSTETGMNARFGTDIGSVGSKGASPSSSEVGMSSQAVVLGLLLVLVFLASVVANAFVLVVFCKRKSLSLSNRFVANLTVCNCLNAFFVMPFALASLVAQRWLFGETWCICTGFLMSVLVTASILTLAVISIDRYFAVVTPLHYSMRLTSRRCSLLILSIWAGAIVISAPPILGWNSIVFQVDKMVCTVNWSSARAADAYYTFFLVSCSFLLPLVAMLWTYARIFRAARGNSVRARRNSVIRGSSSNGNSGHRGSVKGNPANNTPESSCSSCKIAVTKQNSGSNSSSDAETSIKSLPANSSATSLSQQMATPLNGRRRSSTVPIIRRLSQSSSRSSSLLWRMEEWKTAVTSFLVLSSFAVCWAPYFVVMSVEAALGASTSSSDKLTTTSIPTALPSSSTTSLPSPSSSSSSSLTSSSPSSAYPDSWPLISSVSIVLAMASCAVNPLVYVFRNKVFRKDLRLIVKRRRFWLLGGGAKEAVCVPQEISGGLGSASGGKNPASRRASVVRNESGRSLKSMAELEESEEGGADEMEALRAAHKSDLTGRLELPGNGRTRKNAVFSRQVRYGDGEVTSEEEKRLAV</sequence>
<reference evidence="19 20" key="1">
    <citation type="journal article" date="2021" name="Elife">
        <title>Chloroplast acquisition without the gene transfer in kleptoplastic sea slugs, Plakobranchus ocellatus.</title>
        <authorList>
            <person name="Maeda T."/>
            <person name="Takahashi S."/>
            <person name="Yoshida T."/>
            <person name="Shimamura S."/>
            <person name="Takaki Y."/>
            <person name="Nagai Y."/>
            <person name="Toyoda A."/>
            <person name="Suzuki Y."/>
            <person name="Arimoto A."/>
            <person name="Ishii H."/>
            <person name="Satoh N."/>
            <person name="Nishiyama T."/>
            <person name="Hasebe M."/>
            <person name="Maruyama T."/>
            <person name="Minagawa J."/>
            <person name="Obokata J."/>
            <person name="Shigenobu S."/>
        </authorList>
    </citation>
    <scope>NUCLEOTIDE SEQUENCE [LARGE SCALE GENOMIC DNA]</scope>
</reference>
<evidence type="ECO:0000256" key="6">
    <source>
        <dbReference type="ARBA" id="ARBA00022989"/>
    </source>
</evidence>
<dbReference type="PANTHER" id="PTHR22752:SF10">
    <property type="entry name" value="G-PROTEIN COUPLED RECEPTOR 161"/>
    <property type="match status" value="1"/>
</dbReference>
<feature type="region of interest" description="Disordered" evidence="16">
    <location>
        <begin position="284"/>
        <end position="372"/>
    </location>
</feature>
<evidence type="ECO:0000313" key="20">
    <source>
        <dbReference type="Proteomes" id="UP000762676"/>
    </source>
</evidence>
<keyword evidence="7 15" id="KW-0297">G-protein coupled receptor</keyword>
<keyword evidence="8" id="KW-0969">Cilium</keyword>
<dbReference type="GO" id="GO:0005768">
    <property type="term" value="C:endosome"/>
    <property type="evidence" value="ECO:0007669"/>
    <property type="project" value="TreeGrafter"/>
</dbReference>
<feature type="transmembrane region" description="Helical" evidence="17">
    <location>
        <begin position="393"/>
        <end position="413"/>
    </location>
</feature>
<evidence type="ECO:0000256" key="5">
    <source>
        <dbReference type="ARBA" id="ARBA00022692"/>
    </source>
</evidence>
<keyword evidence="6 17" id="KW-1133">Transmembrane helix</keyword>
<evidence type="ECO:0000256" key="14">
    <source>
        <dbReference type="ARBA" id="ARBA00023273"/>
    </source>
</evidence>
<dbReference type="InterPro" id="IPR017452">
    <property type="entry name" value="GPCR_Rhodpsn_7TM"/>
</dbReference>
<keyword evidence="12" id="KW-0325">Glycoprotein</keyword>
<organism evidence="19 20">
    <name type="scientific">Elysia marginata</name>
    <dbReference type="NCBI Taxonomy" id="1093978"/>
    <lineage>
        <taxon>Eukaryota</taxon>
        <taxon>Metazoa</taxon>
        <taxon>Spiralia</taxon>
        <taxon>Lophotrochozoa</taxon>
        <taxon>Mollusca</taxon>
        <taxon>Gastropoda</taxon>
        <taxon>Heterobranchia</taxon>
        <taxon>Euthyneura</taxon>
        <taxon>Panpulmonata</taxon>
        <taxon>Sacoglossa</taxon>
        <taxon>Placobranchoidea</taxon>
        <taxon>Plakobranchidae</taxon>
        <taxon>Elysia</taxon>
    </lineage>
</organism>
<dbReference type="PROSITE" id="PS50262">
    <property type="entry name" value="G_PROTEIN_RECEP_F1_2"/>
    <property type="match status" value="1"/>
</dbReference>
<feature type="region of interest" description="Disordered" evidence="16">
    <location>
        <begin position="534"/>
        <end position="553"/>
    </location>
</feature>
<dbReference type="AlphaFoldDB" id="A0AAV4JXD2"/>
<feature type="transmembrane region" description="Helical" evidence="17">
    <location>
        <begin position="119"/>
        <end position="144"/>
    </location>
</feature>
<evidence type="ECO:0000256" key="13">
    <source>
        <dbReference type="ARBA" id="ARBA00023224"/>
    </source>
</evidence>
<feature type="transmembrane region" description="Helical" evidence="17">
    <location>
        <begin position="82"/>
        <end position="107"/>
    </location>
</feature>
<comment type="caution">
    <text evidence="19">The sequence shown here is derived from an EMBL/GenBank/DDBJ whole genome shotgun (WGS) entry which is preliminary data.</text>
</comment>
<feature type="compositionally biased region" description="Low complexity" evidence="16">
    <location>
        <begin position="285"/>
        <end position="298"/>
    </location>
</feature>
<evidence type="ECO:0000256" key="16">
    <source>
        <dbReference type="SAM" id="MobiDB-lite"/>
    </source>
</evidence>
<dbReference type="Gene3D" id="1.20.1070.10">
    <property type="entry name" value="Rhodopsin 7-helix transmembrane proteins"/>
    <property type="match status" value="1"/>
</dbReference>
<proteinExistence type="inferred from homology"/>
<gene>
    <name evidence="19" type="ORF">ElyMa_001703800</name>
</gene>
<feature type="region of interest" description="Disordered" evidence="16">
    <location>
        <begin position="426"/>
        <end position="466"/>
    </location>
</feature>
<evidence type="ECO:0000256" key="7">
    <source>
        <dbReference type="ARBA" id="ARBA00023040"/>
    </source>
</evidence>
<dbReference type="CDD" id="cd00637">
    <property type="entry name" value="7tm_classA_rhodopsin-like"/>
    <property type="match status" value="1"/>
</dbReference>
<keyword evidence="20" id="KW-1185">Reference proteome</keyword>
<accession>A0AAV4JXD2</accession>
<evidence type="ECO:0000256" key="9">
    <source>
        <dbReference type="ARBA" id="ARBA00023136"/>
    </source>
</evidence>
<dbReference type="SUPFAM" id="SSF81321">
    <property type="entry name" value="Family A G protein-coupled receptor-like"/>
    <property type="match status" value="1"/>
</dbReference>
<dbReference type="PRINTS" id="PR00237">
    <property type="entry name" value="GPCRRHODOPSN"/>
</dbReference>
<keyword evidence="4" id="KW-1003">Cell membrane</keyword>
<feature type="transmembrane region" description="Helical" evidence="17">
    <location>
        <begin position="473"/>
        <end position="495"/>
    </location>
</feature>
<dbReference type="SMART" id="SM01381">
    <property type="entry name" value="7TM_GPCR_Srsx"/>
    <property type="match status" value="1"/>
</dbReference>
<feature type="transmembrane region" description="Helical" evidence="17">
    <location>
        <begin position="244"/>
        <end position="267"/>
    </location>
</feature>
<comment type="subcellular location">
    <subcellularLocation>
        <location evidence="2">Cell membrane</location>
        <topology evidence="2">Multi-pass membrane protein</topology>
    </subcellularLocation>
    <subcellularLocation>
        <location evidence="1">Cell projection</location>
        <location evidence="1">Cilium membrane</location>
    </subcellularLocation>
</comment>
<comment type="similarity">
    <text evidence="15">Belongs to the G-protein coupled receptor 1 family.</text>
</comment>
<dbReference type="GO" id="GO:0004930">
    <property type="term" value="F:G protein-coupled receptor activity"/>
    <property type="evidence" value="ECO:0007669"/>
    <property type="project" value="UniProtKB-KW"/>
</dbReference>
<evidence type="ECO:0000256" key="8">
    <source>
        <dbReference type="ARBA" id="ARBA00023069"/>
    </source>
</evidence>
<evidence type="ECO:0000256" key="4">
    <source>
        <dbReference type="ARBA" id="ARBA00022475"/>
    </source>
</evidence>
<dbReference type="InterPro" id="IPR000276">
    <property type="entry name" value="GPCR_Rhodpsn"/>
</dbReference>
<evidence type="ECO:0000256" key="3">
    <source>
        <dbReference type="ARBA" id="ARBA00022473"/>
    </source>
</evidence>
<dbReference type="EMBL" id="BMAT01003459">
    <property type="protein sequence ID" value="GFS26021.1"/>
    <property type="molecule type" value="Genomic_DNA"/>
</dbReference>
<feature type="transmembrane region" description="Helical" evidence="17">
    <location>
        <begin position="198"/>
        <end position="218"/>
    </location>
</feature>
<keyword evidence="13 15" id="KW-0807">Transducer</keyword>
<evidence type="ECO:0000256" key="17">
    <source>
        <dbReference type="SAM" id="Phobius"/>
    </source>
</evidence>
<evidence type="ECO:0000256" key="12">
    <source>
        <dbReference type="ARBA" id="ARBA00023180"/>
    </source>
</evidence>
<name>A0AAV4JXD2_9GAST</name>
<keyword evidence="10" id="KW-1015">Disulfide bond</keyword>
<feature type="compositionally biased region" description="Low complexity" evidence="16">
    <location>
        <begin position="426"/>
        <end position="465"/>
    </location>
</feature>
<protein>
    <submittedName>
        <fullName evidence="19">Tyramine receptor tyra-2-like</fullName>
    </submittedName>
</protein>
<feature type="compositionally biased region" description="Polar residues" evidence="16">
    <location>
        <begin position="305"/>
        <end position="356"/>
    </location>
</feature>
<dbReference type="PROSITE" id="PS00237">
    <property type="entry name" value="G_PROTEIN_RECEP_F1_1"/>
    <property type="match status" value="1"/>
</dbReference>
<feature type="domain" description="G-protein coupled receptors family 1 profile" evidence="18">
    <location>
        <begin position="99"/>
        <end position="493"/>
    </location>
</feature>
<feature type="transmembrane region" description="Helical" evidence="17">
    <location>
        <begin position="150"/>
        <end position="177"/>
    </location>
</feature>
<evidence type="ECO:0000256" key="2">
    <source>
        <dbReference type="ARBA" id="ARBA00004651"/>
    </source>
</evidence>